<dbReference type="EMBL" id="ML769384">
    <property type="protein sequence ID" value="KAE9410752.1"/>
    <property type="molecule type" value="Genomic_DNA"/>
</dbReference>
<dbReference type="Pfam" id="PF07742">
    <property type="entry name" value="BTG"/>
    <property type="match status" value="1"/>
</dbReference>
<dbReference type="AlphaFoldDB" id="A0A6A4IEP6"/>
<dbReference type="Proteomes" id="UP000799118">
    <property type="component" value="Unassembled WGS sequence"/>
</dbReference>
<accession>A0A6A4IEP6</accession>
<evidence type="ECO:0000259" key="2">
    <source>
        <dbReference type="Pfam" id="PF07742"/>
    </source>
</evidence>
<dbReference type="InterPro" id="IPR036054">
    <property type="entry name" value="BTG-like_sf"/>
</dbReference>
<protein>
    <recommendedName>
        <fullName evidence="2">Anti-proliferative protein domain-containing protein</fullName>
    </recommendedName>
</protein>
<keyword evidence="4" id="KW-1185">Reference proteome</keyword>
<dbReference type="SUPFAM" id="SSF160696">
    <property type="entry name" value="BTG domain-like"/>
    <property type="match status" value="1"/>
</dbReference>
<reference evidence="3" key="1">
    <citation type="journal article" date="2019" name="Environ. Microbiol.">
        <title>Fungal ecological strategies reflected in gene transcription - a case study of two litter decomposers.</title>
        <authorList>
            <person name="Barbi F."/>
            <person name="Kohler A."/>
            <person name="Barry K."/>
            <person name="Baskaran P."/>
            <person name="Daum C."/>
            <person name="Fauchery L."/>
            <person name="Ihrmark K."/>
            <person name="Kuo A."/>
            <person name="LaButti K."/>
            <person name="Lipzen A."/>
            <person name="Morin E."/>
            <person name="Grigoriev I.V."/>
            <person name="Henrissat B."/>
            <person name="Lindahl B."/>
            <person name="Martin F."/>
        </authorList>
    </citation>
    <scope>NUCLEOTIDE SEQUENCE</scope>
    <source>
        <strain evidence="3">JB14</strain>
    </source>
</reference>
<evidence type="ECO:0000313" key="3">
    <source>
        <dbReference type="EMBL" id="KAE9410752.1"/>
    </source>
</evidence>
<evidence type="ECO:0000256" key="1">
    <source>
        <dbReference type="ARBA" id="ARBA00007989"/>
    </source>
</evidence>
<sequence length="191" mass="20964">MAFNPSTSLSVTLGHAISYLTRPLIVQYSATTIIKLQLILEANLTAHYQPLWVAKEPLRGNSYFHLSDESFAHNVSLGSGRRCLTLSPECLPPRVIYSACVASGVQWFDWIALLGGREFDFFVDPGCVSVRYGMKGSPDCKLITIWADEVPSPTVPTLATKVLLHFSFLDVLAHSCFTGPEPHNCSAAYGE</sequence>
<dbReference type="OrthoDB" id="19928at2759"/>
<proteinExistence type="inferred from homology"/>
<evidence type="ECO:0000313" key="4">
    <source>
        <dbReference type="Proteomes" id="UP000799118"/>
    </source>
</evidence>
<dbReference type="Gene3D" id="3.90.640.90">
    <property type="entry name" value="Anti-proliferative protein, N-terminal domain"/>
    <property type="match status" value="1"/>
</dbReference>
<gene>
    <name evidence="3" type="ORF">BT96DRAFT_237105</name>
</gene>
<organism evidence="3 4">
    <name type="scientific">Gymnopus androsaceus JB14</name>
    <dbReference type="NCBI Taxonomy" id="1447944"/>
    <lineage>
        <taxon>Eukaryota</taxon>
        <taxon>Fungi</taxon>
        <taxon>Dikarya</taxon>
        <taxon>Basidiomycota</taxon>
        <taxon>Agaricomycotina</taxon>
        <taxon>Agaricomycetes</taxon>
        <taxon>Agaricomycetidae</taxon>
        <taxon>Agaricales</taxon>
        <taxon>Marasmiineae</taxon>
        <taxon>Omphalotaceae</taxon>
        <taxon>Gymnopus</taxon>
    </lineage>
</organism>
<name>A0A6A4IEP6_9AGAR</name>
<feature type="domain" description="Anti-proliferative protein" evidence="2">
    <location>
        <begin position="73"/>
        <end position="137"/>
    </location>
</feature>
<dbReference type="InterPro" id="IPR002087">
    <property type="entry name" value="Anti_prolifrtn"/>
</dbReference>
<comment type="similarity">
    <text evidence="1">Belongs to the BTG family.</text>
</comment>